<comment type="caution">
    <text evidence="1">The sequence shown here is derived from an EMBL/GenBank/DDBJ whole genome shotgun (WGS) entry which is preliminary data.</text>
</comment>
<evidence type="ECO:0000313" key="1">
    <source>
        <dbReference type="EMBL" id="MVO76807.1"/>
    </source>
</evidence>
<proteinExistence type="predicted"/>
<dbReference type="RefSeq" id="WP_157025633.1">
    <property type="nucleotide sequence ID" value="NZ_WQMS01000001.1"/>
</dbReference>
<organism evidence="1 2">
    <name type="scientific">Sphingomonas horti</name>
    <dbReference type="NCBI Taxonomy" id="2682842"/>
    <lineage>
        <taxon>Bacteria</taxon>
        <taxon>Pseudomonadati</taxon>
        <taxon>Pseudomonadota</taxon>
        <taxon>Alphaproteobacteria</taxon>
        <taxon>Sphingomonadales</taxon>
        <taxon>Sphingomonadaceae</taxon>
        <taxon>Sphingomonas</taxon>
    </lineage>
</organism>
<keyword evidence="2" id="KW-1185">Reference proteome</keyword>
<gene>
    <name evidence="1" type="ORF">GON01_02475</name>
</gene>
<dbReference type="EMBL" id="WQMS01000001">
    <property type="protein sequence ID" value="MVO76807.1"/>
    <property type="molecule type" value="Genomic_DNA"/>
</dbReference>
<sequence length="232" mass="25717">MADIDKARAKIPAHQLGGKHSAAQPNIHFQHERDKRFVSQATLILLRNLMLKAKVSRIEITSTYRSPAHQARVMYQNLKPNKTMYKEHGARVEQVAKTIQFNDRVAPGLAHAISMLPGVEPVGYTTHSKEQIITSMAHEIGRLEEKHGIGCVSRHQCDPSKLNVIDIASESVTPAKALHHFIEVLTASVSVSRIGLPKGSTAKLAKQFVETGACIHLEVPQAYEHRHLDNVV</sequence>
<protein>
    <submittedName>
        <fullName evidence="1">Uncharacterized protein</fullName>
    </submittedName>
</protein>
<dbReference type="AlphaFoldDB" id="A0A6I4IXJ1"/>
<accession>A0A6I4IXJ1</accession>
<reference evidence="1 2" key="1">
    <citation type="submission" date="2019-12" db="EMBL/GenBank/DDBJ databases">
        <authorList>
            <person name="Huq M.A."/>
        </authorList>
    </citation>
    <scope>NUCLEOTIDE SEQUENCE [LARGE SCALE GENOMIC DNA]</scope>
    <source>
        <strain evidence="1 2">MAH-20</strain>
    </source>
</reference>
<dbReference type="Proteomes" id="UP000441389">
    <property type="component" value="Unassembled WGS sequence"/>
</dbReference>
<name>A0A6I4IXJ1_9SPHN</name>
<evidence type="ECO:0000313" key="2">
    <source>
        <dbReference type="Proteomes" id="UP000441389"/>
    </source>
</evidence>